<reference evidence="8" key="1">
    <citation type="submission" date="2020-07" db="EMBL/GenBank/DDBJ databases">
        <title>Huge and variable diversity of episymbiotic CPR bacteria and DPANN archaea in groundwater ecosystems.</title>
        <authorList>
            <person name="He C.Y."/>
            <person name="Keren R."/>
            <person name="Whittaker M."/>
            <person name="Farag I.F."/>
            <person name="Doudna J."/>
            <person name="Cate J.H.D."/>
            <person name="Banfield J.F."/>
        </authorList>
    </citation>
    <scope>NUCLEOTIDE SEQUENCE</scope>
    <source>
        <strain evidence="8">NC_groundwater_17_Pr7_B-0.1um_64_12</strain>
    </source>
</reference>
<dbReference type="InterPro" id="IPR014284">
    <property type="entry name" value="RNA_pol_sigma-70_dom"/>
</dbReference>
<comment type="similarity">
    <text evidence="1">Belongs to the sigma-70 factor family. ECF subfamily.</text>
</comment>
<evidence type="ECO:0000259" key="7">
    <source>
        <dbReference type="Pfam" id="PF08281"/>
    </source>
</evidence>
<keyword evidence="4" id="KW-0238">DNA-binding</keyword>
<keyword evidence="5" id="KW-0804">Transcription</keyword>
<evidence type="ECO:0000256" key="2">
    <source>
        <dbReference type="ARBA" id="ARBA00023015"/>
    </source>
</evidence>
<keyword evidence="2" id="KW-0805">Transcription regulation</keyword>
<gene>
    <name evidence="8" type="ORF">HYR64_04955</name>
</gene>
<dbReference type="EMBL" id="JACOSL010000031">
    <property type="protein sequence ID" value="MBI1756440.1"/>
    <property type="molecule type" value="Genomic_DNA"/>
</dbReference>
<dbReference type="GO" id="GO:0016987">
    <property type="term" value="F:sigma factor activity"/>
    <property type="evidence" value="ECO:0007669"/>
    <property type="project" value="UniProtKB-KW"/>
</dbReference>
<dbReference type="AlphaFoldDB" id="A0A931LS31"/>
<feature type="domain" description="RNA polymerase sigma factor 70 region 4 type 2" evidence="7">
    <location>
        <begin position="117"/>
        <end position="169"/>
    </location>
</feature>
<evidence type="ECO:0000256" key="4">
    <source>
        <dbReference type="ARBA" id="ARBA00023125"/>
    </source>
</evidence>
<evidence type="ECO:0000256" key="3">
    <source>
        <dbReference type="ARBA" id="ARBA00023082"/>
    </source>
</evidence>
<sequence>MTDENLARRARGGDTEAYMELAHRHRHHVYRLAYRFAGTVEDAEDLSQQCLIRAFRQIGKFDPERPFGNWLLRLSTNVCLNWSDGRRRARTMETSLHNETPDPADFERQTLDGMERKAVLAALEALSPDTRHLVILRFVLGYTFREIGEIRGMTLQSAAHRISRGLEELRAKLPEESREC</sequence>
<evidence type="ECO:0000256" key="1">
    <source>
        <dbReference type="ARBA" id="ARBA00010641"/>
    </source>
</evidence>
<organism evidence="8 9">
    <name type="scientific">Fimbriimonas ginsengisoli</name>
    <dbReference type="NCBI Taxonomy" id="1005039"/>
    <lineage>
        <taxon>Bacteria</taxon>
        <taxon>Bacillati</taxon>
        <taxon>Armatimonadota</taxon>
        <taxon>Fimbriimonadia</taxon>
        <taxon>Fimbriimonadales</taxon>
        <taxon>Fimbriimonadaceae</taxon>
        <taxon>Fimbriimonas</taxon>
    </lineage>
</organism>
<protein>
    <submittedName>
        <fullName evidence="8">RNA polymerase sigma factor</fullName>
    </submittedName>
</protein>
<feature type="domain" description="RNA polymerase sigma-70 region 2" evidence="6">
    <location>
        <begin position="21"/>
        <end position="87"/>
    </location>
</feature>
<evidence type="ECO:0000313" key="8">
    <source>
        <dbReference type="EMBL" id="MBI1756440.1"/>
    </source>
</evidence>
<dbReference type="InterPro" id="IPR039425">
    <property type="entry name" value="RNA_pol_sigma-70-like"/>
</dbReference>
<dbReference type="Pfam" id="PF04542">
    <property type="entry name" value="Sigma70_r2"/>
    <property type="match status" value="1"/>
</dbReference>
<dbReference type="PANTHER" id="PTHR43133:SF8">
    <property type="entry name" value="RNA POLYMERASE SIGMA FACTOR HI_1459-RELATED"/>
    <property type="match status" value="1"/>
</dbReference>
<dbReference type="SUPFAM" id="SSF88946">
    <property type="entry name" value="Sigma2 domain of RNA polymerase sigma factors"/>
    <property type="match status" value="1"/>
</dbReference>
<proteinExistence type="inferred from homology"/>
<evidence type="ECO:0000259" key="6">
    <source>
        <dbReference type="Pfam" id="PF04542"/>
    </source>
</evidence>
<accession>A0A931LS31</accession>
<dbReference type="InterPro" id="IPR013324">
    <property type="entry name" value="RNA_pol_sigma_r3/r4-like"/>
</dbReference>
<dbReference type="Gene3D" id="1.10.10.10">
    <property type="entry name" value="Winged helix-like DNA-binding domain superfamily/Winged helix DNA-binding domain"/>
    <property type="match status" value="1"/>
</dbReference>
<dbReference type="NCBIfam" id="TIGR02937">
    <property type="entry name" value="sigma70-ECF"/>
    <property type="match status" value="1"/>
</dbReference>
<dbReference type="InterPro" id="IPR007627">
    <property type="entry name" value="RNA_pol_sigma70_r2"/>
</dbReference>
<keyword evidence="3" id="KW-0731">Sigma factor</keyword>
<dbReference type="SUPFAM" id="SSF88659">
    <property type="entry name" value="Sigma3 and sigma4 domains of RNA polymerase sigma factors"/>
    <property type="match status" value="1"/>
</dbReference>
<dbReference type="GO" id="GO:0006352">
    <property type="term" value="P:DNA-templated transcription initiation"/>
    <property type="evidence" value="ECO:0007669"/>
    <property type="project" value="InterPro"/>
</dbReference>
<dbReference type="Gene3D" id="1.10.1740.10">
    <property type="match status" value="1"/>
</dbReference>
<dbReference type="InterPro" id="IPR036388">
    <property type="entry name" value="WH-like_DNA-bd_sf"/>
</dbReference>
<evidence type="ECO:0000256" key="5">
    <source>
        <dbReference type="ARBA" id="ARBA00023163"/>
    </source>
</evidence>
<dbReference type="CDD" id="cd06171">
    <property type="entry name" value="Sigma70_r4"/>
    <property type="match status" value="1"/>
</dbReference>
<dbReference type="InterPro" id="IPR013325">
    <property type="entry name" value="RNA_pol_sigma_r2"/>
</dbReference>
<evidence type="ECO:0000313" key="9">
    <source>
        <dbReference type="Proteomes" id="UP000727962"/>
    </source>
</evidence>
<name>A0A931LS31_FIMGI</name>
<dbReference type="GO" id="GO:0003677">
    <property type="term" value="F:DNA binding"/>
    <property type="evidence" value="ECO:0007669"/>
    <property type="project" value="UniProtKB-KW"/>
</dbReference>
<comment type="caution">
    <text evidence="8">The sequence shown here is derived from an EMBL/GenBank/DDBJ whole genome shotgun (WGS) entry which is preliminary data.</text>
</comment>
<dbReference type="Pfam" id="PF08281">
    <property type="entry name" value="Sigma70_r4_2"/>
    <property type="match status" value="1"/>
</dbReference>
<dbReference type="PANTHER" id="PTHR43133">
    <property type="entry name" value="RNA POLYMERASE ECF-TYPE SIGMA FACTO"/>
    <property type="match status" value="1"/>
</dbReference>
<dbReference type="Proteomes" id="UP000727962">
    <property type="component" value="Unassembled WGS sequence"/>
</dbReference>
<dbReference type="InterPro" id="IPR013249">
    <property type="entry name" value="RNA_pol_sigma70_r4_t2"/>
</dbReference>